<reference evidence="1 2" key="3">
    <citation type="submission" date="2020-02" db="EMBL/GenBank/DDBJ databases">
        <title>Flavobacterium profundi sp. nov., isolated from a deep-sea seamount.</title>
        <authorList>
            <person name="Zhang D.-C."/>
        </authorList>
    </citation>
    <scope>NUCLEOTIDE SEQUENCE [LARGE SCALE GENOMIC DNA]</scope>
    <source>
        <strain evidence="1 2">EC11</strain>
    </source>
</reference>
<accession>A0ABX0IN86</accession>
<comment type="caution">
    <text evidence="1">The sequence shown here is derived from an EMBL/GenBank/DDBJ whole genome shotgun (WGS) entry which is preliminary data.</text>
</comment>
<evidence type="ECO:0008006" key="3">
    <source>
        <dbReference type="Google" id="ProtNLM"/>
    </source>
</evidence>
<keyword evidence="2" id="KW-1185">Reference proteome</keyword>
<dbReference type="Proteomes" id="UP000817854">
    <property type="component" value="Unassembled WGS sequence"/>
</dbReference>
<name>A0ABX0IN86_9FLAO</name>
<proteinExistence type="predicted"/>
<dbReference type="InterPro" id="IPR058238">
    <property type="entry name" value="Lant_leader_dom"/>
</dbReference>
<gene>
    <name evidence="1" type="ORF">FIA58_005115</name>
</gene>
<protein>
    <recommendedName>
        <fullName evidence="3">Bacteriocin-type signal sequence</fullName>
    </recommendedName>
</protein>
<reference evidence="2" key="1">
    <citation type="submission" date="2019-05" db="EMBL/GenBank/DDBJ databases">
        <title>Flavobacterium profundi sp. nov., isolated from a deep-sea seamount.</title>
        <authorList>
            <person name="Zhang D.-C."/>
        </authorList>
    </citation>
    <scope>NUCLEOTIDE SEQUENCE [LARGE SCALE GENOMIC DNA]</scope>
    <source>
        <strain evidence="2">EC11</strain>
    </source>
</reference>
<evidence type="ECO:0000313" key="2">
    <source>
        <dbReference type="Proteomes" id="UP000817854"/>
    </source>
</evidence>
<evidence type="ECO:0000313" key="1">
    <source>
        <dbReference type="EMBL" id="NHN25053.1"/>
    </source>
</evidence>
<dbReference type="RefSeq" id="WP_140960777.1">
    <property type="nucleotide sequence ID" value="NZ_VEVQ02000003.1"/>
</dbReference>
<reference evidence="1 2" key="2">
    <citation type="submission" date="2019-05" db="EMBL/GenBank/DDBJ databases">
        <authorList>
            <person name="Lianzixin W."/>
        </authorList>
    </citation>
    <scope>NUCLEOTIDE SEQUENCE [LARGE SCALE GENOMIC DNA]</scope>
    <source>
        <strain evidence="1 2">EC11</strain>
    </source>
</reference>
<dbReference type="EMBL" id="VEVQ02000003">
    <property type="protein sequence ID" value="NHN25053.1"/>
    <property type="molecule type" value="Genomic_DNA"/>
</dbReference>
<organism evidence="1 2">
    <name type="scientific">Flavobacterium jejuense</name>
    <dbReference type="NCBI Taxonomy" id="1544455"/>
    <lineage>
        <taxon>Bacteria</taxon>
        <taxon>Pseudomonadati</taxon>
        <taxon>Bacteroidota</taxon>
        <taxon>Flavobacteriia</taxon>
        <taxon>Flavobacteriales</taxon>
        <taxon>Flavobacteriaceae</taxon>
        <taxon>Flavobacterium</taxon>
    </lineage>
</organism>
<sequence length="91" mass="9274">MKKLKFSGKLNLNKETVAKLTEDQMKNISGGYPILGIPSNIENLGGTMEWAVGTSGRNTCNCEGMNCGGNVAGPSGGDATVAVGNGAAVKK</sequence>
<dbReference type="NCBIfam" id="NF038153">
    <property type="entry name" value="lant_leader_L1a"/>
    <property type="match status" value="1"/>
</dbReference>